<dbReference type="RefSeq" id="WP_079412974.1">
    <property type="nucleotide sequence ID" value="NZ_MZGW01000007.1"/>
</dbReference>
<dbReference type="InterPro" id="IPR056926">
    <property type="entry name" value="FLQE3_permease"/>
</dbReference>
<protein>
    <submittedName>
        <fullName evidence="2">Fluoroquinolones export permease proteinc</fullName>
    </submittedName>
</protein>
<dbReference type="Pfam" id="PF24686">
    <property type="entry name" value="FLQE3_permease"/>
    <property type="match status" value="1"/>
</dbReference>
<dbReference type="AlphaFoldDB" id="A0A1V4I5I2"/>
<comment type="caution">
    <text evidence="2">The sequence shown here is derived from an EMBL/GenBank/DDBJ whole genome shotgun (WGS) entry which is preliminary data.</text>
</comment>
<proteinExistence type="predicted"/>
<feature type="transmembrane region" description="Helical" evidence="1">
    <location>
        <begin position="20"/>
        <end position="37"/>
    </location>
</feature>
<feature type="transmembrane region" description="Helical" evidence="1">
    <location>
        <begin position="49"/>
        <end position="69"/>
    </location>
</feature>
<feature type="transmembrane region" description="Helical" evidence="1">
    <location>
        <begin position="123"/>
        <end position="147"/>
    </location>
</feature>
<organism evidence="2 3">
    <name type="scientific">Alkalithermobacter paradoxus</name>
    <dbReference type="NCBI Taxonomy" id="29349"/>
    <lineage>
        <taxon>Bacteria</taxon>
        <taxon>Bacillati</taxon>
        <taxon>Bacillota</taxon>
        <taxon>Clostridia</taxon>
        <taxon>Peptostreptococcales</taxon>
        <taxon>Tepidibacteraceae</taxon>
        <taxon>Alkalithermobacter</taxon>
    </lineage>
</organism>
<dbReference type="Proteomes" id="UP000190140">
    <property type="component" value="Unassembled WGS sequence"/>
</dbReference>
<dbReference type="OrthoDB" id="2966568at2"/>
<keyword evidence="3" id="KW-1185">Reference proteome</keyword>
<keyword evidence="1" id="KW-1133">Transmembrane helix</keyword>
<gene>
    <name evidence="2" type="ORF">CLOTH_16470</name>
</gene>
<reference evidence="2 3" key="1">
    <citation type="submission" date="2017-03" db="EMBL/GenBank/DDBJ databases">
        <title>Genome sequence of Clostridium thermoalcaliphilum DSM 7309.</title>
        <authorList>
            <person name="Poehlein A."/>
            <person name="Daniel R."/>
        </authorList>
    </citation>
    <scope>NUCLEOTIDE SEQUENCE [LARGE SCALE GENOMIC DNA]</scope>
    <source>
        <strain evidence="2 3">DSM 7309</strain>
    </source>
</reference>
<dbReference type="EMBL" id="MZGW01000007">
    <property type="protein sequence ID" value="OPJ55149.1"/>
    <property type="molecule type" value="Genomic_DNA"/>
</dbReference>
<feature type="transmembrane region" description="Helical" evidence="1">
    <location>
        <begin position="89"/>
        <end position="111"/>
    </location>
</feature>
<evidence type="ECO:0000313" key="3">
    <source>
        <dbReference type="Proteomes" id="UP000190140"/>
    </source>
</evidence>
<feature type="transmembrane region" description="Helical" evidence="1">
    <location>
        <begin position="207"/>
        <end position="227"/>
    </location>
</feature>
<evidence type="ECO:0000256" key="1">
    <source>
        <dbReference type="SAM" id="Phobius"/>
    </source>
</evidence>
<keyword evidence="1" id="KW-0812">Transmembrane</keyword>
<keyword evidence="1" id="KW-0472">Membrane</keyword>
<accession>A0A1V4I5I2</accession>
<dbReference type="STRING" id="29349.CLOTH_16470"/>
<evidence type="ECO:0000313" key="2">
    <source>
        <dbReference type="EMBL" id="OPJ55149.1"/>
    </source>
</evidence>
<name>A0A1V4I5I2_9FIRM</name>
<sequence length="241" mass="27258">MNNLVVLFNGELERMKRYNILTASFFVSLMWIAVLHFTKINDVSKIFPLLIYLDATSMSILMIGVTMFFEKQEGVIKSLLVSPISKVEYILAKTFANVFSNIITLVILYIYSKLFKEININIVGLIFTVMLIAFLHSLIGFILTYYSKDFTELLVGMIKYSFVCMLPVLLQEVGLIKGEIIEKALYIVPTKASMVLLKASTGGIENIEIILCSLYLIILSISLYVIVLNKFDQFAVKESGV</sequence>